<dbReference type="PROSITE" id="PS00894">
    <property type="entry name" value="HTH_DEOR_1"/>
    <property type="match status" value="1"/>
</dbReference>
<reference evidence="5 6" key="1">
    <citation type="submission" date="2020-01" db="EMBL/GenBank/DDBJ databases">
        <title>Anaeroalcalibacter tamaniensis gen. nov., sp. nov., moderately halophilic strictly anaerobic fermenter bacterium from mud volcano of Taman peninsula.</title>
        <authorList>
            <person name="Frolova A."/>
            <person name="Merkel A.Y."/>
            <person name="Slobodkin A.I."/>
        </authorList>
    </citation>
    <scope>NUCLEOTIDE SEQUENCE [LARGE SCALE GENOMIC DNA]</scope>
    <source>
        <strain evidence="5 6">F-3ap</strain>
    </source>
</reference>
<keyword evidence="3" id="KW-0804">Transcription</keyword>
<keyword evidence="2" id="KW-0238">DNA-binding</keyword>
<dbReference type="Pfam" id="PF08220">
    <property type="entry name" value="HTH_DeoR"/>
    <property type="match status" value="1"/>
</dbReference>
<evidence type="ECO:0000259" key="4">
    <source>
        <dbReference type="PROSITE" id="PS51000"/>
    </source>
</evidence>
<feature type="domain" description="HTH deoR-type" evidence="4">
    <location>
        <begin position="3"/>
        <end position="58"/>
    </location>
</feature>
<evidence type="ECO:0000313" key="6">
    <source>
        <dbReference type="Proteomes" id="UP000461585"/>
    </source>
</evidence>
<dbReference type="InterPro" id="IPR036388">
    <property type="entry name" value="WH-like_DNA-bd_sf"/>
</dbReference>
<dbReference type="SMART" id="SM00420">
    <property type="entry name" value="HTH_DEOR"/>
    <property type="match status" value="1"/>
</dbReference>
<sequence>MLPLERKQEIVKMLVQSRSVKVADLSAIFNVTEETIRRDMEKLEREGLLKRTYGGAVLLESPGEDMPFAWRVKEHTDEKRRLAGLAVEFIKDGDTIMLDSSTTALEVAKALGEERQVTLITNSVNVCVELAHHKNCRIISTGGILNAKTMSFEGPTAVKNLSAYYADKAIFSCKGIDLERGVMESSEYEAEIKKRMIQAAKRVVLVVDGSKFEKMSLVKIDDFSHVDVLVTDRSLDGEWMEQMERHGIQVVVAREGDVPAE</sequence>
<dbReference type="SUPFAM" id="SSF46785">
    <property type="entry name" value="Winged helix' DNA-binding domain"/>
    <property type="match status" value="1"/>
</dbReference>
<dbReference type="GO" id="GO:0003677">
    <property type="term" value="F:DNA binding"/>
    <property type="evidence" value="ECO:0007669"/>
    <property type="project" value="UniProtKB-KW"/>
</dbReference>
<evidence type="ECO:0000256" key="2">
    <source>
        <dbReference type="ARBA" id="ARBA00023125"/>
    </source>
</evidence>
<dbReference type="EMBL" id="JAAEEH010000009">
    <property type="protein sequence ID" value="NDL67062.1"/>
    <property type="molecule type" value="Genomic_DNA"/>
</dbReference>
<dbReference type="InterPro" id="IPR037171">
    <property type="entry name" value="NagB/RpiA_transferase-like"/>
</dbReference>
<dbReference type="InterPro" id="IPR014036">
    <property type="entry name" value="DeoR-like_C"/>
</dbReference>
<evidence type="ECO:0000256" key="3">
    <source>
        <dbReference type="ARBA" id="ARBA00023163"/>
    </source>
</evidence>
<dbReference type="Pfam" id="PF00455">
    <property type="entry name" value="DeoRC"/>
    <property type="match status" value="1"/>
</dbReference>
<dbReference type="PRINTS" id="PR00037">
    <property type="entry name" value="HTHLACR"/>
</dbReference>
<dbReference type="Gene3D" id="3.40.50.1360">
    <property type="match status" value="1"/>
</dbReference>
<dbReference type="Proteomes" id="UP000461585">
    <property type="component" value="Unassembled WGS sequence"/>
</dbReference>
<organism evidence="5 6">
    <name type="scientific">Anaerotalea alkaliphila</name>
    <dbReference type="NCBI Taxonomy" id="2662126"/>
    <lineage>
        <taxon>Bacteria</taxon>
        <taxon>Bacillati</taxon>
        <taxon>Bacillota</taxon>
        <taxon>Clostridia</taxon>
        <taxon>Eubacteriales</taxon>
        <taxon>Anaerotalea</taxon>
    </lineage>
</organism>
<keyword evidence="1" id="KW-0805">Transcription regulation</keyword>
<dbReference type="InterPro" id="IPR036390">
    <property type="entry name" value="WH_DNA-bd_sf"/>
</dbReference>
<dbReference type="PROSITE" id="PS51000">
    <property type="entry name" value="HTH_DEOR_2"/>
    <property type="match status" value="1"/>
</dbReference>
<dbReference type="AlphaFoldDB" id="A0A7X5HUT6"/>
<evidence type="ECO:0000313" key="5">
    <source>
        <dbReference type="EMBL" id="NDL67062.1"/>
    </source>
</evidence>
<dbReference type="InterPro" id="IPR050313">
    <property type="entry name" value="Carb_Metab_HTH_regulators"/>
</dbReference>
<name>A0A7X5HUT6_9FIRM</name>
<comment type="caution">
    <text evidence="5">The sequence shown here is derived from an EMBL/GenBank/DDBJ whole genome shotgun (WGS) entry which is preliminary data.</text>
</comment>
<proteinExistence type="predicted"/>
<evidence type="ECO:0000256" key="1">
    <source>
        <dbReference type="ARBA" id="ARBA00023015"/>
    </source>
</evidence>
<dbReference type="SMART" id="SM01134">
    <property type="entry name" value="DeoRC"/>
    <property type="match status" value="1"/>
</dbReference>
<protein>
    <submittedName>
        <fullName evidence="5">DeoR/GlpR transcriptional regulator</fullName>
    </submittedName>
</protein>
<dbReference type="RefSeq" id="WP_162369788.1">
    <property type="nucleotide sequence ID" value="NZ_JAAEEH010000009.1"/>
</dbReference>
<dbReference type="InterPro" id="IPR018356">
    <property type="entry name" value="Tscrpt_reg_HTH_DeoR_CS"/>
</dbReference>
<dbReference type="PANTHER" id="PTHR30363:SF44">
    <property type="entry name" value="AGA OPERON TRANSCRIPTIONAL REPRESSOR-RELATED"/>
    <property type="match status" value="1"/>
</dbReference>
<keyword evidence="6" id="KW-1185">Reference proteome</keyword>
<accession>A0A7X5HUT6</accession>
<dbReference type="InterPro" id="IPR001034">
    <property type="entry name" value="DeoR_HTH"/>
</dbReference>
<dbReference type="Gene3D" id="1.10.10.10">
    <property type="entry name" value="Winged helix-like DNA-binding domain superfamily/Winged helix DNA-binding domain"/>
    <property type="match status" value="1"/>
</dbReference>
<gene>
    <name evidence="5" type="ORF">GXN74_04775</name>
</gene>
<dbReference type="GO" id="GO:0003700">
    <property type="term" value="F:DNA-binding transcription factor activity"/>
    <property type="evidence" value="ECO:0007669"/>
    <property type="project" value="InterPro"/>
</dbReference>
<dbReference type="PANTHER" id="PTHR30363">
    <property type="entry name" value="HTH-TYPE TRANSCRIPTIONAL REGULATOR SRLR-RELATED"/>
    <property type="match status" value="1"/>
</dbReference>
<dbReference type="SUPFAM" id="SSF100950">
    <property type="entry name" value="NagB/RpiA/CoA transferase-like"/>
    <property type="match status" value="1"/>
</dbReference>